<evidence type="ECO:0000256" key="1">
    <source>
        <dbReference type="SAM" id="Coils"/>
    </source>
</evidence>
<dbReference type="Proteomes" id="UP000193380">
    <property type="component" value="Unassembled WGS sequence"/>
</dbReference>
<evidence type="ECO:0000313" key="3">
    <source>
        <dbReference type="Proteomes" id="UP000193380"/>
    </source>
</evidence>
<gene>
    <name evidence="2" type="ORF">GSONMT00049031001</name>
</gene>
<reference evidence="2" key="2">
    <citation type="submission" date="2014-03" db="EMBL/GenBank/DDBJ databases">
        <authorList>
            <person name="Genoscope - CEA"/>
        </authorList>
    </citation>
    <scope>NUCLEOTIDE SEQUENCE</scope>
</reference>
<evidence type="ECO:0000313" key="2">
    <source>
        <dbReference type="EMBL" id="CDQ75431.1"/>
    </source>
</evidence>
<dbReference type="PaxDb" id="8022-A0A060X7H9"/>
<proteinExistence type="predicted"/>
<sequence>MSLSICPSPVESLTSVKGDIQAAKFQLEAYSLTLTQLISNMDGSMVLEQFDCILSETVVRLGVLRGCVESLALNVKIQTLWSAAQDQKSQLTHLEQDLQEIRQERDSLKDIALHLPQTCPQASGIEGH</sequence>
<keyword evidence="1" id="KW-0175">Coiled coil</keyword>
<dbReference type="EMBL" id="FR905054">
    <property type="protein sequence ID" value="CDQ75431.1"/>
    <property type="molecule type" value="Genomic_DNA"/>
</dbReference>
<organism evidence="2 3">
    <name type="scientific">Oncorhynchus mykiss</name>
    <name type="common">Rainbow trout</name>
    <name type="synonym">Salmo gairdneri</name>
    <dbReference type="NCBI Taxonomy" id="8022"/>
    <lineage>
        <taxon>Eukaryota</taxon>
        <taxon>Metazoa</taxon>
        <taxon>Chordata</taxon>
        <taxon>Craniata</taxon>
        <taxon>Vertebrata</taxon>
        <taxon>Euteleostomi</taxon>
        <taxon>Actinopterygii</taxon>
        <taxon>Neopterygii</taxon>
        <taxon>Teleostei</taxon>
        <taxon>Protacanthopterygii</taxon>
        <taxon>Salmoniformes</taxon>
        <taxon>Salmonidae</taxon>
        <taxon>Salmoninae</taxon>
        <taxon>Oncorhynchus</taxon>
    </lineage>
</organism>
<accession>A0A060X7H9</accession>
<dbReference type="AlphaFoldDB" id="A0A060X7H9"/>
<name>A0A060X7H9_ONCMY</name>
<reference evidence="2" key="1">
    <citation type="journal article" date="2014" name="Nat. Commun.">
        <title>The rainbow trout genome provides novel insights into evolution after whole-genome duplication in vertebrates.</title>
        <authorList>
            <person name="Berthelot C."/>
            <person name="Brunet F."/>
            <person name="Chalopin D."/>
            <person name="Juanchich A."/>
            <person name="Bernard M."/>
            <person name="Noel B."/>
            <person name="Bento P."/>
            <person name="Da Silva C."/>
            <person name="Labadie K."/>
            <person name="Alberti A."/>
            <person name="Aury J.M."/>
            <person name="Louis A."/>
            <person name="Dehais P."/>
            <person name="Bardou P."/>
            <person name="Montfort J."/>
            <person name="Klopp C."/>
            <person name="Cabau C."/>
            <person name="Gaspin C."/>
            <person name="Thorgaard G.H."/>
            <person name="Boussaha M."/>
            <person name="Quillet E."/>
            <person name="Guyomard R."/>
            <person name="Galiana D."/>
            <person name="Bobe J."/>
            <person name="Volff J.N."/>
            <person name="Genet C."/>
            <person name="Wincker P."/>
            <person name="Jaillon O."/>
            <person name="Roest Crollius H."/>
            <person name="Guiguen Y."/>
        </authorList>
    </citation>
    <scope>NUCLEOTIDE SEQUENCE [LARGE SCALE GENOMIC DNA]</scope>
</reference>
<dbReference type="STRING" id="8022.A0A060X7H9"/>
<protein>
    <submittedName>
        <fullName evidence="2">Uncharacterized protein</fullName>
    </submittedName>
</protein>
<feature type="coiled-coil region" evidence="1">
    <location>
        <begin position="84"/>
        <end position="111"/>
    </location>
</feature>